<evidence type="ECO:0000313" key="2">
    <source>
        <dbReference type="Proteomes" id="UP000799754"/>
    </source>
</evidence>
<evidence type="ECO:0000313" key="1">
    <source>
        <dbReference type="EMBL" id="KAF2626544.1"/>
    </source>
</evidence>
<proteinExistence type="predicted"/>
<reference evidence="1" key="1">
    <citation type="journal article" date="2020" name="Stud. Mycol.">
        <title>101 Dothideomycetes genomes: a test case for predicting lifestyles and emergence of pathogens.</title>
        <authorList>
            <person name="Haridas S."/>
            <person name="Albert R."/>
            <person name="Binder M."/>
            <person name="Bloem J."/>
            <person name="Labutti K."/>
            <person name="Salamov A."/>
            <person name="Andreopoulos B."/>
            <person name="Baker S."/>
            <person name="Barry K."/>
            <person name="Bills G."/>
            <person name="Bluhm B."/>
            <person name="Cannon C."/>
            <person name="Castanera R."/>
            <person name="Culley D."/>
            <person name="Daum C."/>
            <person name="Ezra D."/>
            <person name="Gonzalez J."/>
            <person name="Henrissat B."/>
            <person name="Kuo A."/>
            <person name="Liang C."/>
            <person name="Lipzen A."/>
            <person name="Lutzoni F."/>
            <person name="Magnuson J."/>
            <person name="Mondo S."/>
            <person name="Nolan M."/>
            <person name="Ohm R."/>
            <person name="Pangilinan J."/>
            <person name="Park H.-J."/>
            <person name="Ramirez L."/>
            <person name="Alfaro M."/>
            <person name="Sun H."/>
            <person name="Tritt A."/>
            <person name="Yoshinaga Y."/>
            <person name="Zwiers L.-H."/>
            <person name="Turgeon B."/>
            <person name="Goodwin S."/>
            <person name="Spatafora J."/>
            <person name="Crous P."/>
            <person name="Grigoriev I."/>
        </authorList>
    </citation>
    <scope>NUCLEOTIDE SEQUENCE</scope>
    <source>
        <strain evidence="1">CBS 525.71</strain>
    </source>
</reference>
<accession>A0ACB6S023</accession>
<gene>
    <name evidence="1" type="ORF">BU25DRAFT_491905</name>
</gene>
<organism evidence="1 2">
    <name type="scientific">Macroventuria anomochaeta</name>
    <dbReference type="NCBI Taxonomy" id="301207"/>
    <lineage>
        <taxon>Eukaryota</taxon>
        <taxon>Fungi</taxon>
        <taxon>Dikarya</taxon>
        <taxon>Ascomycota</taxon>
        <taxon>Pezizomycotina</taxon>
        <taxon>Dothideomycetes</taxon>
        <taxon>Pleosporomycetidae</taxon>
        <taxon>Pleosporales</taxon>
        <taxon>Pleosporineae</taxon>
        <taxon>Didymellaceae</taxon>
        <taxon>Macroventuria</taxon>
    </lineage>
</organism>
<dbReference type="Proteomes" id="UP000799754">
    <property type="component" value="Unassembled WGS sequence"/>
</dbReference>
<dbReference type="EMBL" id="MU006720">
    <property type="protein sequence ID" value="KAF2626544.1"/>
    <property type="molecule type" value="Genomic_DNA"/>
</dbReference>
<protein>
    <submittedName>
        <fullName evidence="1">Uncharacterized protein</fullName>
    </submittedName>
</protein>
<sequence>MTTNSEGHPSTTQNPDTALQALPAPLSSPRVSIVDHYNIPEDQEESLTTLQPTAVTSPGAPPTTVPNGHNHQGDVITQIDDPLHIPAAGGGLTDTPPVSYAEQSGFPPAEPRQYNIFRRSIAWFKSHLDPELVTEIRMRACIASYHHNEKPLFDEEMTSICCNDAIVTLQSGRELASFGIWVKHGVAKILFRGDQLLKRLCKLESLPLLRWLRTADLQAMLRNSDISLYSSSRIDKIVSILVPIIFFWLLILPLIAIYRLNHPHTSSSTVKSIGVLAAFAVIFSGTLSVVTMT</sequence>
<name>A0ACB6S023_9PLEO</name>
<keyword evidence="2" id="KW-1185">Reference proteome</keyword>
<comment type="caution">
    <text evidence="1">The sequence shown here is derived from an EMBL/GenBank/DDBJ whole genome shotgun (WGS) entry which is preliminary data.</text>
</comment>